<dbReference type="InterPro" id="IPR057204">
    <property type="entry name" value="DUF7882"/>
</dbReference>
<gene>
    <name evidence="2" type="ORF">N1032_01920</name>
</gene>
<dbReference type="Proteomes" id="UP001165586">
    <property type="component" value="Unassembled WGS sequence"/>
</dbReference>
<evidence type="ECO:0000259" key="1">
    <source>
        <dbReference type="Pfam" id="PF25355"/>
    </source>
</evidence>
<dbReference type="Pfam" id="PF25355">
    <property type="entry name" value="DUF7882"/>
    <property type="match status" value="1"/>
</dbReference>
<keyword evidence="3" id="KW-1185">Reference proteome</keyword>
<dbReference type="RefSeq" id="WP_259537125.1">
    <property type="nucleotide sequence ID" value="NZ_JANLCJ010000001.1"/>
</dbReference>
<keyword evidence="2" id="KW-0436">Ligase</keyword>
<sequence length="115" mass="12812">MGHLTYDGTRVGFDDRVLTHVQIVIIQKFHRGDCFLMSWKDSPAVGDGRASIWLTPSIPIYFKFLGGRVPAINRIWLETLSASADSSTGMIVTDEDGKIAHSTPDQDYFSAIHSR</sequence>
<reference evidence="2" key="1">
    <citation type="submission" date="2022-08" db="EMBL/GenBank/DDBJ databases">
        <authorList>
            <person name="Deng Y."/>
            <person name="Han X.-F."/>
            <person name="Zhang Y.-Q."/>
        </authorList>
    </citation>
    <scope>NUCLEOTIDE SEQUENCE</scope>
    <source>
        <strain evidence="2">CPCC 203386</strain>
    </source>
</reference>
<comment type="caution">
    <text evidence="2">The sequence shown here is derived from an EMBL/GenBank/DDBJ whole genome shotgun (WGS) entry which is preliminary data.</text>
</comment>
<accession>A0ABT2GX24</accession>
<name>A0ABT2GX24_9MICO</name>
<feature type="domain" description="DUF7882" evidence="1">
    <location>
        <begin position="1"/>
        <end position="95"/>
    </location>
</feature>
<organism evidence="2 3">
    <name type="scientific">Herbiconiux daphne</name>
    <dbReference type="NCBI Taxonomy" id="2970914"/>
    <lineage>
        <taxon>Bacteria</taxon>
        <taxon>Bacillati</taxon>
        <taxon>Actinomycetota</taxon>
        <taxon>Actinomycetes</taxon>
        <taxon>Micrococcales</taxon>
        <taxon>Microbacteriaceae</taxon>
        <taxon>Herbiconiux</taxon>
    </lineage>
</organism>
<proteinExistence type="predicted"/>
<dbReference type="EMBL" id="JANLCJ010000001">
    <property type="protein sequence ID" value="MCS5732499.1"/>
    <property type="molecule type" value="Genomic_DNA"/>
</dbReference>
<evidence type="ECO:0000313" key="3">
    <source>
        <dbReference type="Proteomes" id="UP001165586"/>
    </source>
</evidence>
<dbReference type="GO" id="GO:0016874">
    <property type="term" value="F:ligase activity"/>
    <property type="evidence" value="ECO:0007669"/>
    <property type="project" value="UniProtKB-KW"/>
</dbReference>
<protein>
    <submittedName>
        <fullName evidence="2">ATP-dependent DNA ligase</fullName>
    </submittedName>
</protein>
<evidence type="ECO:0000313" key="2">
    <source>
        <dbReference type="EMBL" id="MCS5732499.1"/>
    </source>
</evidence>